<protein>
    <submittedName>
        <fullName evidence="2">Uncharacterized protein</fullName>
    </submittedName>
</protein>
<name>A0A1H6JA26_MAGFU</name>
<evidence type="ECO:0000256" key="1">
    <source>
        <dbReference type="SAM" id="Phobius"/>
    </source>
</evidence>
<reference evidence="3" key="1">
    <citation type="submission" date="2016-10" db="EMBL/GenBank/DDBJ databases">
        <authorList>
            <person name="Varghese N."/>
            <person name="Submissions S."/>
        </authorList>
    </citation>
    <scope>NUCLEOTIDE SEQUENCE [LARGE SCALE GENOMIC DNA]</scope>
    <source>
        <strain evidence="3">DSM 13234</strain>
    </source>
</reference>
<dbReference type="EMBL" id="FNWO01000014">
    <property type="protein sequence ID" value="SEH56503.1"/>
    <property type="molecule type" value="Genomic_DNA"/>
</dbReference>
<keyword evidence="3" id="KW-1185">Reference proteome</keyword>
<evidence type="ECO:0000313" key="3">
    <source>
        <dbReference type="Proteomes" id="UP000182983"/>
    </source>
</evidence>
<feature type="transmembrane region" description="Helical" evidence="1">
    <location>
        <begin position="20"/>
        <end position="37"/>
    </location>
</feature>
<evidence type="ECO:0000313" key="2">
    <source>
        <dbReference type="EMBL" id="SEH56503.1"/>
    </source>
</evidence>
<feature type="transmembrane region" description="Helical" evidence="1">
    <location>
        <begin position="81"/>
        <end position="107"/>
    </location>
</feature>
<dbReference type="AlphaFoldDB" id="A0A1H6JA26"/>
<dbReference type="Proteomes" id="UP000182983">
    <property type="component" value="Unassembled WGS sequence"/>
</dbReference>
<accession>A0A1H6JA26</accession>
<gene>
    <name evidence="2" type="ORF">SAMN04244559_02972</name>
</gene>
<keyword evidence="1" id="KW-0472">Membrane</keyword>
<organism evidence="2 3">
    <name type="scientific">Magnetospirillum fulvum</name>
    <name type="common">Rhodospirillum fulvum</name>
    <dbReference type="NCBI Taxonomy" id="1082"/>
    <lineage>
        <taxon>Bacteria</taxon>
        <taxon>Pseudomonadati</taxon>
        <taxon>Pseudomonadota</taxon>
        <taxon>Alphaproteobacteria</taxon>
        <taxon>Rhodospirillales</taxon>
        <taxon>Rhodospirillaceae</taxon>
        <taxon>Magnetospirillum</taxon>
    </lineage>
</organism>
<keyword evidence="1" id="KW-1133">Transmembrane helix</keyword>
<sequence>MFLSDPYVEIQRRRRTGDWFVTLGCVIWLAVSGWMFFGTVPPEIVDNHTSKTMQQRMRTCEGTFQQRFECKQAFLLSGERWGFAVAVNRLMLMCAPAVTAWIVWSVLRRRMA</sequence>
<dbReference type="OrthoDB" id="7365270at2"/>
<keyword evidence="1" id="KW-0812">Transmembrane</keyword>
<proteinExistence type="predicted"/>